<evidence type="ECO:0000313" key="3">
    <source>
        <dbReference type="Proteomes" id="UP000789405"/>
    </source>
</evidence>
<name>A0A9N9IWZ4_9GLOM</name>
<evidence type="ECO:0000313" key="2">
    <source>
        <dbReference type="EMBL" id="CAG8752191.1"/>
    </source>
</evidence>
<gene>
    <name evidence="2" type="ORF">DERYTH_LOCUS17005</name>
</gene>
<dbReference type="Proteomes" id="UP000789405">
    <property type="component" value="Unassembled WGS sequence"/>
</dbReference>
<keyword evidence="1" id="KW-0812">Transmembrane</keyword>
<keyword evidence="1" id="KW-1133">Transmembrane helix</keyword>
<keyword evidence="1" id="KW-0472">Membrane</keyword>
<feature type="transmembrane region" description="Helical" evidence="1">
    <location>
        <begin position="48"/>
        <end position="71"/>
    </location>
</feature>
<organism evidence="2 3">
    <name type="scientific">Dentiscutata erythropus</name>
    <dbReference type="NCBI Taxonomy" id="1348616"/>
    <lineage>
        <taxon>Eukaryota</taxon>
        <taxon>Fungi</taxon>
        <taxon>Fungi incertae sedis</taxon>
        <taxon>Mucoromycota</taxon>
        <taxon>Glomeromycotina</taxon>
        <taxon>Glomeromycetes</taxon>
        <taxon>Diversisporales</taxon>
        <taxon>Gigasporaceae</taxon>
        <taxon>Dentiscutata</taxon>
    </lineage>
</organism>
<sequence>KEDLGARKKFKISRIHPEMQNLPDNMEINLRLCKTTIEELSLGSLWWFLRYFLCFFNGTLSAIFNISLGLFPGG</sequence>
<dbReference type="AlphaFoldDB" id="A0A9N9IWZ4"/>
<comment type="caution">
    <text evidence="2">The sequence shown here is derived from an EMBL/GenBank/DDBJ whole genome shotgun (WGS) entry which is preliminary data.</text>
</comment>
<feature type="non-terminal residue" evidence="2">
    <location>
        <position position="74"/>
    </location>
</feature>
<evidence type="ECO:0000256" key="1">
    <source>
        <dbReference type="SAM" id="Phobius"/>
    </source>
</evidence>
<proteinExistence type="predicted"/>
<dbReference type="EMBL" id="CAJVPY010015516">
    <property type="protein sequence ID" value="CAG8752191.1"/>
    <property type="molecule type" value="Genomic_DNA"/>
</dbReference>
<protein>
    <submittedName>
        <fullName evidence="2">24823_t:CDS:1</fullName>
    </submittedName>
</protein>
<accession>A0A9N9IWZ4</accession>
<keyword evidence="3" id="KW-1185">Reference proteome</keyword>
<reference evidence="2" key="1">
    <citation type="submission" date="2021-06" db="EMBL/GenBank/DDBJ databases">
        <authorList>
            <person name="Kallberg Y."/>
            <person name="Tangrot J."/>
            <person name="Rosling A."/>
        </authorList>
    </citation>
    <scope>NUCLEOTIDE SEQUENCE</scope>
    <source>
        <strain evidence="2">MA453B</strain>
    </source>
</reference>